<protein>
    <submittedName>
        <fullName evidence="3">Alpha/Beta hydrolase protein</fullName>
    </submittedName>
</protein>
<accession>A0A5N6TDB9</accession>
<gene>
    <name evidence="3" type="ORF">BDV25DRAFT_96807</name>
</gene>
<dbReference type="Pfam" id="PF07859">
    <property type="entry name" value="Abhydrolase_3"/>
    <property type="match status" value="1"/>
</dbReference>
<dbReference type="PANTHER" id="PTHR48081:SF31">
    <property type="entry name" value="STERYL ACETYL HYDROLASE MUG81-RELATED"/>
    <property type="match status" value="1"/>
</dbReference>
<dbReference type="Gene3D" id="3.40.50.1820">
    <property type="entry name" value="alpha/beta hydrolase"/>
    <property type="match status" value="1"/>
</dbReference>
<dbReference type="GO" id="GO:0016787">
    <property type="term" value="F:hydrolase activity"/>
    <property type="evidence" value="ECO:0007669"/>
    <property type="project" value="UniProtKB-KW"/>
</dbReference>
<dbReference type="InterPro" id="IPR050300">
    <property type="entry name" value="GDXG_lipolytic_enzyme"/>
</dbReference>
<dbReference type="InterPro" id="IPR013094">
    <property type="entry name" value="AB_hydrolase_3"/>
</dbReference>
<dbReference type="OrthoDB" id="2152029at2759"/>
<dbReference type="AlphaFoldDB" id="A0A5N6TDB9"/>
<evidence type="ECO:0000259" key="2">
    <source>
        <dbReference type="Pfam" id="PF07859"/>
    </source>
</evidence>
<keyword evidence="1 3" id="KW-0378">Hydrolase</keyword>
<evidence type="ECO:0000256" key="1">
    <source>
        <dbReference type="ARBA" id="ARBA00022801"/>
    </source>
</evidence>
<keyword evidence="4" id="KW-1185">Reference proteome</keyword>
<dbReference type="SUPFAM" id="SSF53474">
    <property type="entry name" value="alpha/beta-Hydrolases"/>
    <property type="match status" value="1"/>
</dbReference>
<dbReference type="Proteomes" id="UP000325780">
    <property type="component" value="Unassembled WGS sequence"/>
</dbReference>
<organism evidence="3 4">
    <name type="scientific">Aspergillus avenaceus</name>
    <dbReference type="NCBI Taxonomy" id="36643"/>
    <lineage>
        <taxon>Eukaryota</taxon>
        <taxon>Fungi</taxon>
        <taxon>Dikarya</taxon>
        <taxon>Ascomycota</taxon>
        <taxon>Pezizomycotina</taxon>
        <taxon>Eurotiomycetes</taxon>
        <taxon>Eurotiomycetidae</taxon>
        <taxon>Eurotiales</taxon>
        <taxon>Aspergillaceae</taxon>
        <taxon>Aspergillus</taxon>
        <taxon>Aspergillus subgen. Circumdati</taxon>
    </lineage>
</organism>
<feature type="domain" description="Alpha/beta hydrolase fold-3" evidence="2">
    <location>
        <begin position="110"/>
        <end position="324"/>
    </location>
</feature>
<reference evidence="3 4" key="1">
    <citation type="submission" date="2019-04" db="EMBL/GenBank/DDBJ databases">
        <title>Friends and foes A comparative genomics study of 23 Aspergillus species from section Flavi.</title>
        <authorList>
            <consortium name="DOE Joint Genome Institute"/>
            <person name="Kjaerbolling I."/>
            <person name="Vesth T."/>
            <person name="Frisvad J.C."/>
            <person name="Nybo J.L."/>
            <person name="Theobald S."/>
            <person name="Kildgaard S."/>
            <person name="Isbrandt T."/>
            <person name="Kuo A."/>
            <person name="Sato A."/>
            <person name="Lyhne E.K."/>
            <person name="Kogle M.E."/>
            <person name="Wiebenga A."/>
            <person name="Kun R.S."/>
            <person name="Lubbers R.J."/>
            <person name="Makela M.R."/>
            <person name="Barry K."/>
            <person name="Chovatia M."/>
            <person name="Clum A."/>
            <person name="Daum C."/>
            <person name="Haridas S."/>
            <person name="He G."/>
            <person name="LaButti K."/>
            <person name="Lipzen A."/>
            <person name="Mondo S."/>
            <person name="Riley R."/>
            <person name="Salamov A."/>
            <person name="Simmons B.A."/>
            <person name="Magnuson J.K."/>
            <person name="Henrissat B."/>
            <person name="Mortensen U.H."/>
            <person name="Larsen T.O."/>
            <person name="Devries R.P."/>
            <person name="Grigoriev I.V."/>
            <person name="Machida M."/>
            <person name="Baker S.E."/>
            <person name="Andersen M.R."/>
        </authorList>
    </citation>
    <scope>NUCLEOTIDE SEQUENCE [LARGE SCALE GENOMIC DNA]</scope>
    <source>
        <strain evidence="3 4">IBT 18842</strain>
    </source>
</reference>
<evidence type="ECO:0000313" key="4">
    <source>
        <dbReference type="Proteomes" id="UP000325780"/>
    </source>
</evidence>
<name>A0A5N6TDB9_ASPAV</name>
<sequence length="353" mass="38771">MTLNPQLSLWEKADLIAGRLSVLSTALYTAITGLFRGQNGAKEYSLHVGNAVIRKMILRLSTRQLQYMNGSTSDVYSTFMKQKNLHPETVPLEHGAQGHWIGNPEAKYVVVYYHGGGFALPGFPNHLAFYNRLGKTLNEAGHDIAFFILSYSLTPQAAYPTQLQQAVAALRHILSTPRSPSKILLGGDSAGGNLALAVLLHLSHPHPEIDPLPDIAPLAGLFAFAPWVDFGNDTPSMQENAGKDVIVRESLESWSSAYLGGKEADAWSEPSRAPTEWWREAKVERVLLLVGRDEVLFGGIDAFVERFQSVVPNTTYVVGFHETHVAPVYGADFLGNKETQQGKGLKEWLASHL</sequence>
<dbReference type="EMBL" id="ML742542">
    <property type="protein sequence ID" value="KAE8144388.1"/>
    <property type="molecule type" value="Genomic_DNA"/>
</dbReference>
<evidence type="ECO:0000313" key="3">
    <source>
        <dbReference type="EMBL" id="KAE8144388.1"/>
    </source>
</evidence>
<dbReference type="PANTHER" id="PTHR48081">
    <property type="entry name" value="AB HYDROLASE SUPERFAMILY PROTEIN C4A8.06C"/>
    <property type="match status" value="1"/>
</dbReference>
<proteinExistence type="predicted"/>
<dbReference type="InterPro" id="IPR029058">
    <property type="entry name" value="AB_hydrolase_fold"/>
</dbReference>